<sequence>MQPDRLTWLGHATVLIELGGVRLLTDPVLRSRVAHLRRHAPPAPATGELDAVLVSHAHRDHLDVPSLRGLRPAPRELVVPPGVGRIVRGKTGAHVQELPAGGALDVGAARVLAVPAVHDTRRSPVSGASEAVGFVVEAAGRRVYFAGDTSVFDGMSDLGPLDVALLPIWGWGPSLGPGHMDPGEAVDALELLRPEVAVPIHWGTLLPIGLRRRHGHVLRAPLEAFVRGAGERCPDVRLAVLDPGGQVAL</sequence>
<proteinExistence type="predicted"/>
<dbReference type="AlphaFoldDB" id="A0A9E6XZY3"/>
<reference evidence="2" key="1">
    <citation type="journal article" date="2022" name="Int. J. Syst. Evol. Microbiol.">
        <title>Pseudomonas aegrilactucae sp. nov. and Pseudomonas morbosilactucae sp. nov., pathogens causing bacterial rot of lettuce in Japan.</title>
        <authorList>
            <person name="Sawada H."/>
            <person name="Fujikawa T."/>
            <person name="Satou M."/>
        </authorList>
    </citation>
    <scope>NUCLEOTIDE SEQUENCE</scope>
    <source>
        <strain evidence="2">0166_1</strain>
    </source>
</reference>
<protein>
    <recommendedName>
        <fullName evidence="1">Metallo-beta-lactamase domain-containing protein</fullName>
    </recommendedName>
</protein>
<organism evidence="2 3">
    <name type="scientific">Capillimicrobium parvum</name>
    <dbReference type="NCBI Taxonomy" id="2884022"/>
    <lineage>
        <taxon>Bacteria</taxon>
        <taxon>Bacillati</taxon>
        <taxon>Actinomycetota</taxon>
        <taxon>Thermoleophilia</taxon>
        <taxon>Solirubrobacterales</taxon>
        <taxon>Capillimicrobiaceae</taxon>
        <taxon>Capillimicrobium</taxon>
    </lineage>
</organism>
<dbReference type="InterPro" id="IPR001279">
    <property type="entry name" value="Metallo-B-lactamas"/>
</dbReference>
<evidence type="ECO:0000313" key="2">
    <source>
        <dbReference type="EMBL" id="UGS36876.1"/>
    </source>
</evidence>
<evidence type="ECO:0000313" key="3">
    <source>
        <dbReference type="Proteomes" id="UP001162834"/>
    </source>
</evidence>
<dbReference type="PANTHER" id="PTHR43546">
    <property type="entry name" value="UPF0173 METAL-DEPENDENT HYDROLASE MJ1163-RELATED"/>
    <property type="match status" value="1"/>
</dbReference>
<dbReference type="InterPro" id="IPR036866">
    <property type="entry name" value="RibonucZ/Hydroxyglut_hydro"/>
</dbReference>
<gene>
    <name evidence="2" type="ORF">DSM104329_03287</name>
</gene>
<dbReference type="Gene3D" id="3.60.15.10">
    <property type="entry name" value="Ribonuclease Z/Hydroxyacylglutathione hydrolase-like"/>
    <property type="match status" value="1"/>
</dbReference>
<dbReference type="EMBL" id="CP087164">
    <property type="protein sequence ID" value="UGS36876.1"/>
    <property type="molecule type" value="Genomic_DNA"/>
</dbReference>
<dbReference type="Proteomes" id="UP001162834">
    <property type="component" value="Chromosome"/>
</dbReference>
<dbReference type="Pfam" id="PF12706">
    <property type="entry name" value="Lactamase_B_2"/>
    <property type="match status" value="1"/>
</dbReference>
<dbReference type="KEGG" id="sbae:DSM104329_03287"/>
<feature type="domain" description="Metallo-beta-lactamase" evidence="1">
    <location>
        <begin position="22"/>
        <end position="202"/>
    </location>
</feature>
<evidence type="ECO:0000259" key="1">
    <source>
        <dbReference type="Pfam" id="PF12706"/>
    </source>
</evidence>
<name>A0A9E6XZY3_9ACTN</name>
<accession>A0A9E6XZY3</accession>
<keyword evidence="3" id="KW-1185">Reference proteome</keyword>
<dbReference type="SUPFAM" id="SSF56281">
    <property type="entry name" value="Metallo-hydrolase/oxidoreductase"/>
    <property type="match status" value="1"/>
</dbReference>
<dbReference type="InterPro" id="IPR050114">
    <property type="entry name" value="UPF0173_UPF0282_UlaG_hydrolase"/>
</dbReference>
<dbReference type="PANTHER" id="PTHR43546:SF3">
    <property type="entry name" value="UPF0173 METAL-DEPENDENT HYDROLASE MJ1163"/>
    <property type="match status" value="1"/>
</dbReference>
<dbReference type="RefSeq" id="WP_259310940.1">
    <property type="nucleotide sequence ID" value="NZ_CP087164.1"/>
</dbReference>